<dbReference type="Proteomes" id="UP000198878">
    <property type="component" value="Unassembled WGS sequence"/>
</dbReference>
<organism evidence="9 10">
    <name type="scientific">Amycolatopsis pretoriensis</name>
    <dbReference type="NCBI Taxonomy" id="218821"/>
    <lineage>
        <taxon>Bacteria</taxon>
        <taxon>Bacillati</taxon>
        <taxon>Actinomycetota</taxon>
        <taxon>Actinomycetes</taxon>
        <taxon>Pseudonocardiales</taxon>
        <taxon>Pseudonocardiaceae</taxon>
        <taxon>Amycolatopsis</taxon>
    </lineage>
</organism>
<evidence type="ECO:0000256" key="4">
    <source>
        <dbReference type="ARBA" id="ARBA00022692"/>
    </source>
</evidence>
<feature type="transmembrane region" description="Helical" evidence="8">
    <location>
        <begin position="58"/>
        <end position="80"/>
    </location>
</feature>
<dbReference type="RefSeq" id="WP_086671101.1">
    <property type="nucleotide sequence ID" value="NZ_FNUJ01000004.1"/>
</dbReference>
<proteinExistence type="inferred from homology"/>
<dbReference type="STRING" id="218821.SAMN05421837_104188"/>
<keyword evidence="4 7" id="KW-0812">Transmembrane</keyword>
<dbReference type="Gene3D" id="1.10.3730.20">
    <property type="match status" value="1"/>
</dbReference>
<evidence type="ECO:0000256" key="7">
    <source>
        <dbReference type="RuleBase" id="RU003942"/>
    </source>
</evidence>
<comment type="similarity">
    <text evidence="7">Belongs to the drug/metabolite transporter (DMT) superfamily. Small multidrug resistance (SMR) (TC 2.A.7.1) family.</text>
</comment>
<feature type="transmembrane region" description="Helical" evidence="8">
    <location>
        <begin position="86"/>
        <end position="104"/>
    </location>
</feature>
<evidence type="ECO:0000256" key="6">
    <source>
        <dbReference type="ARBA" id="ARBA00023136"/>
    </source>
</evidence>
<dbReference type="AlphaFoldDB" id="A0A1H5QTF8"/>
<evidence type="ECO:0000256" key="5">
    <source>
        <dbReference type="ARBA" id="ARBA00022989"/>
    </source>
</evidence>
<reference evidence="10" key="1">
    <citation type="submission" date="2016-10" db="EMBL/GenBank/DDBJ databases">
        <authorList>
            <person name="Varghese N."/>
            <person name="Submissions S."/>
        </authorList>
    </citation>
    <scope>NUCLEOTIDE SEQUENCE [LARGE SCALE GENOMIC DNA]</scope>
    <source>
        <strain evidence="10">DSM 44654</strain>
    </source>
</reference>
<protein>
    <submittedName>
        <fullName evidence="9">Small multidrug resistance pump</fullName>
    </submittedName>
</protein>
<dbReference type="InterPro" id="IPR037185">
    <property type="entry name" value="EmrE-like"/>
</dbReference>
<evidence type="ECO:0000313" key="10">
    <source>
        <dbReference type="Proteomes" id="UP000198878"/>
    </source>
</evidence>
<name>A0A1H5QTF8_9PSEU</name>
<sequence length="109" mass="10774">MGAYLLLALAIAAEVSATVSLKLSEGFSKLGPSIVVVAGYAVAFVALSYVLKMGLPIGVAYAIWAAAGVALVAIVGVVFLKEPVNAAMIAGLALVIGGVVLIEIGSAST</sequence>
<dbReference type="Pfam" id="PF00893">
    <property type="entry name" value="Multi_Drug_Res"/>
    <property type="match status" value="1"/>
</dbReference>
<dbReference type="PANTHER" id="PTHR30561:SF1">
    <property type="entry name" value="MULTIDRUG TRANSPORTER EMRE"/>
    <property type="match status" value="1"/>
</dbReference>
<comment type="subcellular location">
    <subcellularLocation>
        <location evidence="1 7">Cell membrane</location>
        <topology evidence="1 7">Multi-pass membrane protein</topology>
    </subcellularLocation>
</comment>
<dbReference type="EMBL" id="FNUJ01000004">
    <property type="protein sequence ID" value="SEF28497.1"/>
    <property type="molecule type" value="Genomic_DNA"/>
</dbReference>
<evidence type="ECO:0000256" key="8">
    <source>
        <dbReference type="SAM" id="Phobius"/>
    </source>
</evidence>
<evidence type="ECO:0000256" key="3">
    <source>
        <dbReference type="ARBA" id="ARBA00022475"/>
    </source>
</evidence>
<keyword evidence="3" id="KW-1003">Cell membrane</keyword>
<accession>A0A1H5QTF8</accession>
<dbReference type="InterPro" id="IPR045324">
    <property type="entry name" value="Small_multidrug_res"/>
</dbReference>
<evidence type="ECO:0000313" key="9">
    <source>
        <dbReference type="EMBL" id="SEF28497.1"/>
    </source>
</evidence>
<dbReference type="SUPFAM" id="SSF103481">
    <property type="entry name" value="Multidrug resistance efflux transporter EmrE"/>
    <property type="match status" value="1"/>
</dbReference>
<feature type="transmembrane region" description="Helical" evidence="8">
    <location>
        <begin position="33"/>
        <end position="51"/>
    </location>
</feature>
<keyword evidence="5 8" id="KW-1133">Transmembrane helix</keyword>
<dbReference type="PANTHER" id="PTHR30561">
    <property type="entry name" value="SMR FAMILY PROTON-DEPENDENT DRUG EFFLUX TRANSPORTER SUGE"/>
    <property type="match status" value="1"/>
</dbReference>
<dbReference type="GO" id="GO:0005886">
    <property type="term" value="C:plasma membrane"/>
    <property type="evidence" value="ECO:0007669"/>
    <property type="project" value="UniProtKB-SubCell"/>
</dbReference>
<keyword evidence="2" id="KW-0813">Transport</keyword>
<dbReference type="FunFam" id="1.10.3730.20:FF:000001">
    <property type="entry name" value="Quaternary ammonium compound resistance transporter SugE"/>
    <property type="match status" value="1"/>
</dbReference>
<dbReference type="OrthoDB" id="3175079at2"/>
<evidence type="ECO:0000256" key="1">
    <source>
        <dbReference type="ARBA" id="ARBA00004651"/>
    </source>
</evidence>
<dbReference type="InterPro" id="IPR000390">
    <property type="entry name" value="Small_drug/metabolite_transptr"/>
</dbReference>
<gene>
    <name evidence="9" type="ORF">SAMN05421837_104188</name>
</gene>
<keyword evidence="10" id="KW-1185">Reference proteome</keyword>
<keyword evidence="6 8" id="KW-0472">Membrane</keyword>
<evidence type="ECO:0000256" key="2">
    <source>
        <dbReference type="ARBA" id="ARBA00022448"/>
    </source>
</evidence>
<dbReference type="GO" id="GO:0022857">
    <property type="term" value="F:transmembrane transporter activity"/>
    <property type="evidence" value="ECO:0007669"/>
    <property type="project" value="InterPro"/>
</dbReference>